<dbReference type="Gene3D" id="1.25.40.10">
    <property type="entry name" value="Tetratricopeptide repeat domain"/>
    <property type="match status" value="1"/>
</dbReference>
<feature type="repeat" description="TPR" evidence="3">
    <location>
        <begin position="437"/>
        <end position="470"/>
    </location>
</feature>
<feature type="repeat" description="TPR" evidence="3">
    <location>
        <begin position="471"/>
        <end position="504"/>
    </location>
</feature>
<proteinExistence type="predicted"/>
<evidence type="ECO:0000256" key="4">
    <source>
        <dbReference type="SAM" id="Phobius"/>
    </source>
</evidence>
<evidence type="ECO:0000313" key="6">
    <source>
        <dbReference type="Proteomes" id="UP001606305"/>
    </source>
</evidence>
<reference evidence="5 6" key="1">
    <citation type="submission" date="2024-09" db="EMBL/GenBank/DDBJ databases">
        <title>Novel species of the genus Pelomonas and Roseateles isolated from streams.</title>
        <authorList>
            <person name="Lu H."/>
        </authorList>
    </citation>
    <scope>NUCLEOTIDE SEQUENCE [LARGE SCALE GENOMIC DNA]</scope>
    <source>
        <strain evidence="5 6">BYS96W</strain>
    </source>
</reference>
<feature type="transmembrane region" description="Helical" evidence="4">
    <location>
        <begin position="363"/>
        <end position="383"/>
    </location>
</feature>
<name>A0ABW7G698_9BURK</name>
<dbReference type="EMBL" id="JBIGIA010000007">
    <property type="protein sequence ID" value="MFG6457367.1"/>
    <property type="molecule type" value="Genomic_DNA"/>
</dbReference>
<feature type="transmembrane region" description="Helical" evidence="4">
    <location>
        <begin position="338"/>
        <end position="357"/>
    </location>
</feature>
<dbReference type="InterPro" id="IPR052346">
    <property type="entry name" value="O-mannosyl-transferase_TMTC"/>
</dbReference>
<dbReference type="PROSITE" id="PS50005">
    <property type="entry name" value="TPR"/>
    <property type="match status" value="2"/>
</dbReference>
<dbReference type="SUPFAM" id="SSF48452">
    <property type="entry name" value="TPR-like"/>
    <property type="match status" value="1"/>
</dbReference>
<dbReference type="InterPro" id="IPR019734">
    <property type="entry name" value="TPR_rpt"/>
</dbReference>
<dbReference type="InterPro" id="IPR011990">
    <property type="entry name" value="TPR-like_helical_dom_sf"/>
</dbReference>
<dbReference type="PANTHER" id="PTHR44227:SF3">
    <property type="entry name" value="PROTEIN O-MANNOSYL-TRANSFERASE TMTC4"/>
    <property type="match status" value="1"/>
</dbReference>
<feature type="transmembrane region" description="Helical" evidence="4">
    <location>
        <begin position="390"/>
        <end position="408"/>
    </location>
</feature>
<accession>A0ABW7G698</accession>
<feature type="transmembrane region" description="Helical" evidence="4">
    <location>
        <begin position="176"/>
        <end position="203"/>
    </location>
</feature>
<feature type="transmembrane region" description="Helical" evidence="4">
    <location>
        <begin position="79"/>
        <end position="99"/>
    </location>
</feature>
<dbReference type="Pfam" id="PF13181">
    <property type="entry name" value="TPR_8"/>
    <property type="match status" value="1"/>
</dbReference>
<keyword evidence="4" id="KW-0812">Transmembrane</keyword>
<keyword evidence="4" id="KW-1133">Transmembrane helix</keyword>
<protein>
    <submittedName>
        <fullName evidence="5">Tetratricopeptide repeat protein</fullName>
    </submittedName>
</protein>
<evidence type="ECO:0000256" key="2">
    <source>
        <dbReference type="ARBA" id="ARBA00022803"/>
    </source>
</evidence>
<organism evidence="5 6">
    <name type="scientific">Pelomonas nitida</name>
    <dbReference type="NCBI Taxonomy" id="3299027"/>
    <lineage>
        <taxon>Bacteria</taxon>
        <taxon>Pseudomonadati</taxon>
        <taxon>Pseudomonadota</taxon>
        <taxon>Betaproteobacteria</taxon>
        <taxon>Burkholderiales</taxon>
        <taxon>Sphaerotilaceae</taxon>
        <taxon>Roseateles</taxon>
    </lineage>
</organism>
<dbReference type="RefSeq" id="WP_394488223.1">
    <property type="nucleotide sequence ID" value="NZ_JBIGIA010000007.1"/>
</dbReference>
<dbReference type="Pfam" id="PF00515">
    <property type="entry name" value="TPR_1"/>
    <property type="match status" value="1"/>
</dbReference>
<evidence type="ECO:0000313" key="5">
    <source>
        <dbReference type="EMBL" id="MFG6457367.1"/>
    </source>
</evidence>
<keyword evidence="4" id="KW-0472">Membrane</keyword>
<keyword evidence="2 3" id="KW-0802">TPR repeat</keyword>
<dbReference type="PROSITE" id="PS50293">
    <property type="entry name" value="TPR_REGION"/>
    <property type="match status" value="1"/>
</dbReference>
<evidence type="ECO:0000256" key="1">
    <source>
        <dbReference type="ARBA" id="ARBA00022737"/>
    </source>
</evidence>
<feature type="transmembrane region" description="Helical" evidence="4">
    <location>
        <begin position="147"/>
        <end position="164"/>
    </location>
</feature>
<feature type="transmembrane region" description="Helical" evidence="4">
    <location>
        <begin position="267"/>
        <end position="289"/>
    </location>
</feature>
<feature type="transmembrane region" description="Helical" evidence="4">
    <location>
        <begin position="309"/>
        <end position="331"/>
    </location>
</feature>
<sequence length="550" mass="61386">MKLMSLMKNKLTLAWGLLLISVGAVYGLFLWSPVLFDDLYFFDGTVHEEYLSISNVLSLRWLPYASFEWTRELFGLNLLWFRLGNLAIHLANLLLFFVFLKALFKRVLRGSEPAPSAQVLALCATALWALHPASVYAVAYLTQRSTLMATLFVLAMLLMGLRALDSGRLRDWASSIACYALATLSKELAVMAPMLVMALAVLLRRDSAHLPWRRGWLVVSGYLLVTAFVTWAKLHQEVNLIGAAYQLNGSELLSRYAEANPDFDVSLAYPLSVLTQASLFFKYLLIWLFPSASWMSVDMYEPLATSLRAWPYLLGLAAFMAWGFAGLGLLWRGGRVGLAGFGLLCPWLMFFTEFSTVRVAEPFVIYRSYLWMFGLGATFPWLTQKLSDKTCSVIAGTLAMLMVPTTMLRLQTFSNEFLLWDDAVRLVETRPEMPGIDRVYANRGNTEARLGLASAALKDYDKAISIYPGHANVHSDRGAALLMLRQYDSALTAFQKAIELQPDLRLARIGAAQVFEKKGDSQAAIREYKIACTLGSAMACKKLAPQQQGG</sequence>
<dbReference type="Proteomes" id="UP001606305">
    <property type="component" value="Unassembled WGS sequence"/>
</dbReference>
<feature type="transmembrane region" description="Helical" evidence="4">
    <location>
        <begin position="119"/>
        <end position="141"/>
    </location>
</feature>
<keyword evidence="1" id="KW-0677">Repeat</keyword>
<dbReference type="PANTHER" id="PTHR44227">
    <property type="match status" value="1"/>
</dbReference>
<feature type="transmembrane region" description="Helical" evidence="4">
    <location>
        <begin position="215"/>
        <end position="232"/>
    </location>
</feature>
<dbReference type="SMART" id="SM00028">
    <property type="entry name" value="TPR"/>
    <property type="match status" value="3"/>
</dbReference>
<evidence type="ECO:0000256" key="3">
    <source>
        <dbReference type="PROSITE-ProRule" id="PRU00339"/>
    </source>
</evidence>
<keyword evidence="6" id="KW-1185">Reference proteome</keyword>
<comment type="caution">
    <text evidence="5">The sequence shown here is derived from an EMBL/GenBank/DDBJ whole genome shotgun (WGS) entry which is preliminary data.</text>
</comment>
<gene>
    <name evidence="5" type="ORF">ACG00X_11035</name>
</gene>